<dbReference type="InterPro" id="IPR017946">
    <property type="entry name" value="PLC-like_Pdiesterase_TIM-brl"/>
</dbReference>
<sequence>MKFAIGICLLLSLIQSVGVCQNSKQHSFAANYKLIAHRGGVVDSLSAENSLLALEKAVNRGYWMVEVDLRLTRDGVLITNHDKNLKRSFGLDADVSSMTWEQISKLRDKRGNKILKFEEVLNYCEGKLQVMIDNKIDGNDTLLFAKVIDMLKRHHLYENALMIGTDESTDFFTGKIKLSCTRKQLEENMLKTNYLSSNYFLFSDSISESDVEWAGKYNILAVGVINSWALKSSDVMGKAKEQADKLKSTGLLYFQIDSVFDHLFSY</sequence>
<protein>
    <submittedName>
        <fullName evidence="2">Glycerophosphodiester phosphodiesterase family protein</fullName>
    </submittedName>
</protein>
<dbReference type="Pfam" id="PF03009">
    <property type="entry name" value="GDPD"/>
    <property type="match status" value="1"/>
</dbReference>
<accession>A0ABU8NQB0</accession>
<dbReference type="PROSITE" id="PS51704">
    <property type="entry name" value="GP_PDE"/>
    <property type="match status" value="1"/>
</dbReference>
<keyword evidence="3" id="KW-1185">Reference proteome</keyword>
<gene>
    <name evidence="2" type="ORF">WAE58_14510</name>
</gene>
<organism evidence="2 3">
    <name type="scientific">Pedobacter panaciterrae</name>
    <dbReference type="NCBI Taxonomy" id="363849"/>
    <lineage>
        <taxon>Bacteria</taxon>
        <taxon>Pseudomonadati</taxon>
        <taxon>Bacteroidota</taxon>
        <taxon>Sphingobacteriia</taxon>
        <taxon>Sphingobacteriales</taxon>
        <taxon>Sphingobacteriaceae</taxon>
        <taxon>Pedobacter</taxon>
    </lineage>
</organism>
<dbReference type="Proteomes" id="UP001378956">
    <property type="component" value="Unassembled WGS sequence"/>
</dbReference>
<dbReference type="SUPFAM" id="SSF51695">
    <property type="entry name" value="PLC-like phosphodiesterases"/>
    <property type="match status" value="1"/>
</dbReference>
<dbReference type="PANTHER" id="PTHR46320">
    <property type="entry name" value="GLYCEROPHOSPHODIESTER PHOSPHODIESTERASE 1"/>
    <property type="match status" value="1"/>
</dbReference>
<dbReference type="EMBL" id="JBBEUB010000004">
    <property type="protein sequence ID" value="MEJ2903655.1"/>
    <property type="molecule type" value="Genomic_DNA"/>
</dbReference>
<evidence type="ECO:0000313" key="3">
    <source>
        <dbReference type="Proteomes" id="UP001378956"/>
    </source>
</evidence>
<evidence type="ECO:0000259" key="1">
    <source>
        <dbReference type="PROSITE" id="PS51704"/>
    </source>
</evidence>
<proteinExistence type="predicted"/>
<dbReference type="CDD" id="cd08566">
    <property type="entry name" value="GDPD_AtGDE_like"/>
    <property type="match status" value="1"/>
</dbReference>
<reference evidence="2 3" key="1">
    <citation type="submission" date="2024-03" db="EMBL/GenBank/DDBJ databases">
        <title>Sequence of Lycoming College Course Isolates.</title>
        <authorList>
            <person name="Plotts O."/>
            <person name="Newman J."/>
        </authorList>
    </citation>
    <scope>NUCLEOTIDE SEQUENCE [LARGE SCALE GENOMIC DNA]</scope>
    <source>
        <strain evidence="2 3">CJB-3</strain>
    </source>
</reference>
<dbReference type="InterPro" id="IPR030395">
    <property type="entry name" value="GP_PDE_dom"/>
</dbReference>
<comment type="caution">
    <text evidence="2">The sequence shown here is derived from an EMBL/GenBank/DDBJ whole genome shotgun (WGS) entry which is preliminary data.</text>
</comment>
<evidence type="ECO:0000313" key="2">
    <source>
        <dbReference type="EMBL" id="MEJ2903655.1"/>
    </source>
</evidence>
<dbReference type="Gene3D" id="3.20.20.190">
    <property type="entry name" value="Phosphatidylinositol (PI) phosphodiesterase"/>
    <property type="match status" value="1"/>
</dbReference>
<feature type="domain" description="GP-PDE" evidence="1">
    <location>
        <begin position="32"/>
        <end position="266"/>
    </location>
</feature>
<name>A0ABU8NQB0_9SPHI</name>
<dbReference type="PANTHER" id="PTHR46320:SF1">
    <property type="entry name" value="GLYCEROPHOSPHODIESTER PHOSPHODIESTERASE 1"/>
    <property type="match status" value="1"/>
</dbReference>
<dbReference type="RefSeq" id="WP_172660187.1">
    <property type="nucleotide sequence ID" value="NZ_JABMKW010000008.1"/>
</dbReference>